<comment type="caution">
    <text evidence="2">The sequence shown here is derived from an EMBL/GenBank/DDBJ whole genome shotgun (WGS) entry which is preliminary data.</text>
</comment>
<evidence type="ECO:0000256" key="1">
    <source>
        <dbReference type="SAM" id="Phobius"/>
    </source>
</evidence>
<evidence type="ECO:0000313" key="2">
    <source>
        <dbReference type="EMBL" id="KAH0760644.1"/>
    </source>
</evidence>
<sequence>MGFRSKFGGRGGRDPAVVARYFTQIPQNPEEGSSADGSDQSKRPCARRGVIPCEQRTTNAAARMKAQVLFAAGAVLFAAVCSRYWAAGSFLVIFCVNKKGETYRGRFGNWAWFWNDKCGLEIGERTGCWSELVGKIELEMAQNLAY</sequence>
<dbReference type="Proteomes" id="UP000826656">
    <property type="component" value="Unassembled WGS sequence"/>
</dbReference>
<keyword evidence="1" id="KW-0472">Membrane</keyword>
<keyword evidence="1" id="KW-0812">Transmembrane</keyword>
<feature type="transmembrane region" description="Helical" evidence="1">
    <location>
        <begin position="68"/>
        <end position="96"/>
    </location>
</feature>
<protein>
    <submittedName>
        <fullName evidence="2">Uncharacterized protein</fullName>
    </submittedName>
</protein>
<reference evidence="2 3" key="1">
    <citation type="journal article" date="2021" name="bioRxiv">
        <title>Chromosome-scale and haplotype-resolved genome assembly of a tetraploid potato cultivar.</title>
        <authorList>
            <person name="Sun H."/>
            <person name="Jiao W.-B."/>
            <person name="Krause K."/>
            <person name="Campoy J.A."/>
            <person name="Goel M."/>
            <person name="Folz-Donahue K."/>
            <person name="Kukat C."/>
            <person name="Huettel B."/>
            <person name="Schneeberger K."/>
        </authorList>
    </citation>
    <scope>NUCLEOTIDE SEQUENCE [LARGE SCALE GENOMIC DNA]</scope>
    <source>
        <strain evidence="2">SolTubOtavaFocal</strain>
        <tissue evidence="2">Leaves</tissue>
    </source>
</reference>
<organism evidence="2 3">
    <name type="scientific">Solanum tuberosum</name>
    <name type="common">Potato</name>
    <dbReference type="NCBI Taxonomy" id="4113"/>
    <lineage>
        <taxon>Eukaryota</taxon>
        <taxon>Viridiplantae</taxon>
        <taxon>Streptophyta</taxon>
        <taxon>Embryophyta</taxon>
        <taxon>Tracheophyta</taxon>
        <taxon>Spermatophyta</taxon>
        <taxon>Magnoliopsida</taxon>
        <taxon>eudicotyledons</taxon>
        <taxon>Gunneridae</taxon>
        <taxon>Pentapetalae</taxon>
        <taxon>asterids</taxon>
        <taxon>lamiids</taxon>
        <taxon>Solanales</taxon>
        <taxon>Solanaceae</taxon>
        <taxon>Solanoideae</taxon>
        <taxon>Solaneae</taxon>
        <taxon>Solanum</taxon>
    </lineage>
</organism>
<gene>
    <name evidence="2" type="ORF">KY290_016717</name>
</gene>
<accession>A0ABQ7VAV0</accession>
<keyword evidence="1" id="KW-1133">Transmembrane helix</keyword>
<keyword evidence="3" id="KW-1185">Reference proteome</keyword>
<name>A0ABQ7VAV0_SOLTU</name>
<evidence type="ECO:0000313" key="3">
    <source>
        <dbReference type="Proteomes" id="UP000826656"/>
    </source>
</evidence>
<proteinExistence type="predicted"/>
<dbReference type="EMBL" id="JAIVGD010000013">
    <property type="protein sequence ID" value="KAH0760644.1"/>
    <property type="molecule type" value="Genomic_DNA"/>
</dbReference>